<feature type="domain" description="Styrene monooxygenase StyA putative substrate binding" evidence="1">
    <location>
        <begin position="149"/>
        <end position="256"/>
    </location>
</feature>
<evidence type="ECO:0000313" key="2">
    <source>
        <dbReference type="EMBL" id="GAA3526046.1"/>
    </source>
</evidence>
<dbReference type="EMBL" id="BAABCX010000001">
    <property type="protein sequence ID" value="GAA3526046.1"/>
    <property type="molecule type" value="Genomic_DNA"/>
</dbReference>
<evidence type="ECO:0000259" key="1">
    <source>
        <dbReference type="Pfam" id="PF17885"/>
    </source>
</evidence>
<comment type="caution">
    <text evidence="2">The sequence shown here is derived from an EMBL/GenBank/DDBJ whole genome shotgun (WGS) entry which is preliminary data.</text>
</comment>
<dbReference type="InterPro" id="IPR041654">
    <property type="entry name" value="StyA_sbd"/>
</dbReference>
<dbReference type="Gene3D" id="3.30.9.40">
    <property type="match status" value="1"/>
</dbReference>
<accession>A0ABP6UZS9</accession>
<dbReference type="Pfam" id="PF17885">
    <property type="entry name" value="Smoa_sbd"/>
    <property type="match status" value="1"/>
</dbReference>
<dbReference type="InterPro" id="IPR036188">
    <property type="entry name" value="FAD/NAD-bd_sf"/>
</dbReference>
<gene>
    <name evidence="2" type="ORF">GCM10022394_01420</name>
</gene>
<sequence length="413" mass="45819">MTRRIAIVGAGQSGLQTAIGLLDQGYQVTLMSNRTGEEIRNGRVMSSQCMFNNALQTECELGLNFWEQDCPPVEGIGLTVPYPGNPDASLIDWAARLNKPAQSVDQRLKMPRWMEVFKQKGGELIIRDAGLAELEELAASHDLVMLAAGKGEIVRLFERDARRSAFDKPQRALALTYVQGMTPSESFSRVAFNLIPGVGEYFVFPALTVNGPCEIMVFEGIPGGPMDCWQDIKTPREHLQRSLELVRRYAPEQAERCRHIELTDDNGVLAGRFPPTVRKPVARLPSGRCIFGMADAVVVNDPITGQGSNNAAKCSKLYLDAIVAHGEQDFGADWMQQTFERYWHYAGDVVTWTNSMLRPPEPHLLELLGAAQASPELAATIANGFDNPPDYFPWWVSPDACRYLIGQHLKKEA</sequence>
<dbReference type="Gene3D" id="3.50.50.60">
    <property type="entry name" value="FAD/NAD(P)-binding domain"/>
    <property type="match status" value="2"/>
</dbReference>
<dbReference type="SUPFAM" id="SSF51905">
    <property type="entry name" value="FAD/NAD(P)-binding domain"/>
    <property type="match status" value="1"/>
</dbReference>
<protein>
    <recommendedName>
        <fullName evidence="1">Styrene monooxygenase StyA putative substrate binding domain-containing protein</fullName>
    </recommendedName>
</protein>
<keyword evidence="3" id="KW-1185">Reference proteome</keyword>
<organism evidence="2 3">
    <name type="scientific">Zobellella aerophila</name>
    <dbReference type="NCBI Taxonomy" id="870480"/>
    <lineage>
        <taxon>Bacteria</taxon>
        <taxon>Pseudomonadati</taxon>
        <taxon>Pseudomonadota</taxon>
        <taxon>Gammaproteobacteria</taxon>
        <taxon>Aeromonadales</taxon>
        <taxon>Aeromonadaceae</taxon>
        <taxon>Zobellella</taxon>
    </lineage>
</organism>
<dbReference type="RefSeq" id="WP_344953614.1">
    <property type="nucleotide sequence ID" value="NZ_BAABCX010000001.1"/>
</dbReference>
<name>A0ABP6UZS9_9GAMM</name>
<dbReference type="Proteomes" id="UP001500795">
    <property type="component" value="Unassembled WGS sequence"/>
</dbReference>
<proteinExistence type="predicted"/>
<evidence type="ECO:0000313" key="3">
    <source>
        <dbReference type="Proteomes" id="UP001500795"/>
    </source>
</evidence>
<reference evidence="3" key="1">
    <citation type="journal article" date="2019" name="Int. J. Syst. Evol. Microbiol.">
        <title>The Global Catalogue of Microorganisms (GCM) 10K type strain sequencing project: providing services to taxonomists for standard genome sequencing and annotation.</title>
        <authorList>
            <consortium name="The Broad Institute Genomics Platform"/>
            <consortium name="The Broad Institute Genome Sequencing Center for Infectious Disease"/>
            <person name="Wu L."/>
            <person name="Ma J."/>
        </authorList>
    </citation>
    <scope>NUCLEOTIDE SEQUENCE [LARGE SCALE GENOMIC DNA]</scope>
    <source>
        <strain evidence="3">JCM 17110</strain>
    </source>
</reference>